<dbReference type="GO" id="GO:0009083">
    <property type="term" value="P:branched-chain amino acid catabolic process"/>
    <property type="evidence" value="ECO:0007669"/>
    <property type="project" value="TreeGrafter"/>
</dbReference>
<dbReference type="EMBL" id="JAPQKH010000006">
    <property type="protein sequence ID" value="KAJ5094743.1"/>
    <property type="molecule type" value="Genomic_DNA"/>
</dbReference>
<evidence type="ECO:0000256" key="4">
    <source>
        <dbReference type="ARBA" id="ARBA00022723"/>
    </source>
</evidence>
<dbReference type="AlphaFoldDB" id="A0A9W9F6Y1"/>
<dbReference type="GO" id="GO:0003863">
    <property type="term" value="F:branched-chain 2-oxo acid dehydrogenase activity"/>
    <property type="evidence" value="ECO:0007669"/>
    <property type="project" value="UniProtKB-EC"/>
</dbReference>
<feature type="coiled-coil region" evidence="10">
    <location>
        <begin position="409"/>
        <end position="436"/>
    </location>
</feature>
<dbReference type="FunFam" id="3.40.50.970:FF:000015">
    <property type="entry name" value="2-oxoisovalerate dehydrogenase subunit alpha"/>
    <property type="match status" value="1"/>
</dbReference>
<keyword evidence="7 9" id="KW-0560">Oxidoreductase</keyword>
<dbReference type="InterPro" id="IPR050771">
    <property type="entry name" value="Alpha-ketoacid_DH_E1_comp"/>
</dbReference>
<comment type="subcellular location">
    <subcellularLocation>
        <location evidence="2">Mitochondrion matrix</location>
    </subcellularLocation>
</comment>
<evidence type="ECO:0000256" key="9">
    <source>
        <dbReference type="RuleBase" id="RU365014"/>
    </source>
</evidence>
<feature type="domain" description="Dehydrogenase E1 component" evidence="11">
    <location>
        <begin position="100"/>
        <end position="403"/>
    </location>
</feature>
<dbReference type="InterPro" id="IPR029061">
    <property type="entry name" value="THDP-binding"/>
</dbReference>
<comment type="cofactor">
    <cofactor evidence="1 9">
        <name>thiamine diphosphate</name>
        <dbReference type="ChEBI" id="CHEBI:58937"/>
    </cofactor>
</comment>
<dbReference type="Gene3D" id="3.40.50.970">
    <property type="match status" value="1"/>
</dbReference>
<comment type="caution">
    <text evidence="12">The sequence shown here is derived from an EMBL/GenBank/DDBJ whole genome shotgun (WGS) entry which is preliminary data.</text>
</comment>
<organism evidence="12 13">
    <name type="scientific">Penicillium angulare</name>
    <dbReference type="NCBI Taxonomy" id="116970"/>
    <lineage>
        <taxon>Eukaryota</taxon>
        <taxon>Fungi</taxon>
        <taxon>Dikarya</taxon>
        <taxon>Ascomycota</taxon>
        <taxon>Pezizomycotina</taxon>
        <taxon>Eurotiomycetes</taxon>
        <taxon>Eurotiomycetidae</taxon>
        <taxon>Eurotiales</taxon>
        <taxon>Aspergillaceae</taxon>
        <taxon>Penicillium</taxon>
    </lineage>
</organism>
<dbReference type="GO" id="GO:0046872">
    <property type="term" value="F:metal ion binding"/>
    <property type="evidence" value="ECO:0007669"/>
    <property type="project" value="UniProtKB-KW"/>
</dbReference>
<proteinExistence type="inferred from homology"/>
<name>A0A9W9F6Y1_9EURO</name>
<keyword evidence="6" id="KW-0630">Potassium</keyword>
<protein>
    <recommendedName>
        <fullName evidence="9">2-oxoisovalerate dehydrogenase subunit alpha</fullName>
        <ecNumber evidence="9">1.2.4.4</ecNumber>
    </recommendedName>
    <alternativeName>
        <fullName evidence="9">Branched-chain alpha-keto acid dehydrogenase E1 component alpha chain</fullName>
    </alternativeName>
</protein>
<evidence type="ECO:0000256" key="8">
    <source>
        <dbReference type="ARBA" id="ARBA00023128"/>
    </source>
</evidence>
<comment type="function">
    <text evidence="9">The branched-chain alpha-keto dehydrogenase complex catalyzes the overall conversion of alpha-keto acids to acyl-CoA and CO(2). It contains multiple copies of three enzymatic components: branched-chain alpha-keto acid decarboxylase (E1), lipoamide acyltransferase (E2) and lipoamide dehydrogenase (E3).</text>
</comment>
<keyword evidence="9" id="KW-0786">Thiamine pyrophosphate</keyword>
<accession>A0A9W9F6Y1</accession>
<evidence type="ECO:0000256" key="10">
    <source>
        <dbReference type="SAM" id="Coils"/>
    </source>
</evidence>
<dbReference type="InterPro" id="IPR001017">
    <property type="entry name" value="DH_E1"/>
</dbReference>
<dbReference type="PANTHER" id="PTHR43380:SF1">
    <property type="entry name" value="2-OXOISOVALERATE DEHYDROGENASE SUBUNIT ALPHA, MITOCHONDRIAL"/>
    <property type="match status" value="1"/>
</dbReference>
<evidence type="ECO:0000313" key="12">
    <source>
        <dbReference type="EMBL" id="KAJ5094743.1"/>
    </source>
</evidence>
<reference evidence="12" key="1">
    <citation type="submission" date="2022-11" db="EMBL/GenBank/DDBJ databases">
        <authorList>
            <person name="Petersen C."/>
        </authorList>
    </citation>
    <scope>NUCLEOTIDE SEQUENCE</scope>
    <source>
        <strain evidence="12">IBT 30069</strain>
    </source>
</reference>
<keyword evidence="8" id="KW-0496">Mitochondrion</keyword>
<evidence type="ECO:0000259" key="11">
    <source>
        <dbReference type="Pfam" id="PF00676"/>
    </source>
</evidence>
<comment type="similarity">
    <text evidence="3 9">Belongs to the BCKDHA family.</text>
</comment>
<dbReference type="GO" id="GO:0005759">
    <property type="term" value="C:mitochondrial matrix"/>
    <property type="evidence" value="ECO:0007669"/>
    <property type="project" value="UniProtKB-SubCell"/>
</dbReference>
<keyword evidence="13" id="KW-1185">Reference proteome</keyword>
<gene>
    <name evidence="12" type="ORF">N7456_010604</name>
</gene>
<dbReference type="Proteomes" id="UP001149165">
    <property type="component" value="Unassembled WGS sequence"/>
</dbReference>
<keyword evidence="5" id="KW-0809">Transit peptide</keyword>
<evidence type="ECO:0000256" key="1">
    <source>
        <dbReference type="ARBA" id="ARBA00001964"/>
    </source>
</evidence>
<keyword evidence="4" id="KW-0479">Metal-binding</keyword>
<evidence type="ECO:0000256" key="2">
    <source>
        <dbReference type="ARBA" id="ARBA00004305"/>
    </source>
</evidence>
<evidence type="ECO:0000256" key="7">
    <source>
        <dbReference type="ARBA" id="ARBA00023002"/>
    </source>
</evidence>
<sequence length="450" mass="50628">MRSRTTMKGLRMVNRGLNARVPWRIGTAQRWGSTISQRPGSDRVHFPGAVNSKFTTDMSFIKPSDLPAIPTYRVLDSDGELVDKTRGPPNVSDKEVLTWYKNMLTVSIMDVVMFEAQRQGRLSFYMVSAGEEGIAVGSAAALTPDDVVFAQYREAGVFQQRGFTLKNFMSQLFANCNDTGNGRNMPVHYGQNYPRIYTISSPLATQIPQASGAAYALKIQDSQNPNKDPRVVACYFGEGAASEGDFHAALNIAATRSCPVIFLCRNNGYAISTPTLEQYRGDGIASRGVGYGIDTIRVDGNDVFAVYEAMQEARKRALTGSPVLIEAMSYRVSHHSTSDDSFAYRARVEVEDWKRRDNPITRLRKWLEKKGLWSEEQEKEARDSLRAAVLKEFGEAEKEKKPPLRNAFTDVYEDVTEEAQEQMKELRRLLEEYPEEYDLRPYKDGIKGLD</sequence>
<dbReference type="EC" id="1.2.4.4" evidence="9"/>
<evidence type="ECO:0000313" key="13">
    <source>
        <dbReference type="Proteomes" id="UP001149165"/>
    </source>
</evidence>
<dbReference type="PANTHER" id="PTHR43380">
    <property type="entry name" value="2-OXOISOVALERATE DEHYDROGENASE SUBUNIT ALPHA, MITOCHONDRIAL"/>
    <property type="match status" value="1"/>
</dbReference>
<keyword evidence="10" id="KW-0175">Coiled coil</keyword>
<dbReference type="CDD" id="cd02000">
    <property type="entry name" value="TPP_E1_PDC_ADC_BCADC"/>
    <property type="match status" value="1"/>
</dbReference>
<evidence type="ECO:0000256" key="6">
    <source>
        <dbReference type="ARBA" id="ARBA00022958"/>
    </source>
</evidence>
<comment type="catalytic activity">
    <reaction evidence="9">
        <text>N(6)-[(R)-lipoyl]-L-lysyl-[protein] + 3-methyl-2-oxobutanoate + H(+) = N(6)-[(R)-S(8)-2-methylpropanoyldihydrolipoyl]-L-lysyl-[protein] + CO2</text>
        <dbReference type="Rhea" id="RHEA:13457"/>
        <dbReference type="Rhea" id="RHEA-COMP:10474"/>
        <dbReference type="Rhea" id="RHEA-COMP:10497"/>
        <dbReference type="ChEBI" id="CHEBI:11851"/>
        <dbReference type="ChEBI" id="CHEBI:15378"/>
        <dbReference type="ChEBI" id="CHEBI:16526"/>
        <dbReference type="ChEBI" id="CHEBI:83099"/>
        <dbReference type="ChEBI" id="CHEBI:83142"/>
        <dbReference type="EC" id="1.2.4.4"/>
    </reaction>
</comment>
<dbReference type="Pfam" id="PF00676">
    <property type="entry name" value="E1_dh"/>
    <property type="match status" value="1"/>
</dbReference>
<evidence type="ECO:0000256" key="3">
    <source>
        <dbReference type="ARBA" id="ARBA00008646"/>
    </source>
</evidence>
<dbReference type="OrthoDB" id="3845at2759"/>
<dbReference type="SUPFAM" id="SSF52518">
    <property type="entry name" value="Thiamin diphosphate-binding fold (THDP-binding)"/>
    <property type="match status" value="1"/>
</dbReference>
<reference evidence="12" key="2">
    <citation type="journal article" date="2023" name="IMA Fungus">
        <title>Comparative genomic study of the Penicillium genus elucidates a diverse pangenome and 15 lateral gene transfer events.</title>
        <authorList>
            <person name="Petersen C."/>
            <person name="Sorensen T."/>
            <person name="Nielsen M.R."/>
            <person name="Sondergaard T.E."/>
            <person name="Sorensen J.L."/>
            <person name="Fitzpatrick D.A."/>
            <person name="Frisvad J.C."/>
            <person name="Nielsen K.L."/>
        </authorList>
    </citation>
    <scope>NUCLEOTIDE SEQUENCE</scope>
    <source>
        <strain evidence="12">IBT 30069</strain>
    </source>
</reference>
<evidence type="ECO:0000256" key="5">
    <source>
        <dbReference type="ARBA" id="ARBA00022946"/>
    </source>
</evidence>